<dbReference type="SUPFAM" id="SSF56784">
    <property type="entry name" value="HAD-like"/>
    <property type="match status" value="1"/>
</dbReference>
<dbReference type="InterPro" id="IPR023214">
    <property type="entry name" value="HAD_sf"/>
</dbReference>
<dbReference type="KEGG" id="llu:AKJ09_05463"/>
<organism evidence="2 3">
    <name type="scientific">Labilithrix luteola</name>
    <dbReference type="NCBI Taxonomy" id="1391654"/>
    <lineage>
        <taxon>Bacteria</taxon>
        <taxon>Pseudomonadati</taxon>
        <taxon>Myxococcota</taxon>
        <taxon>Polyangia</taxon>
        <taxon>Polyangiales</taxon>
        <taxon>Labilitrichaceae</taxon>
        <taxon>Labilithrix</taxon>
    </lineage>
</organism>
<dbReference type="AlphaFoldDB" id="A0A0K1Q080"/>
<dbReference type="InterPro" id="IPR052898">
    <property type="entry name" value="ACAD10-like"/>
</dbReference>
<dbReference type="Gene3D" id="3.40.50.1000">
    <property type="entry name" value="HAD superfamily/HAD-like"/>
    <property type="match status" value="1"/>
</dbReference>
<keyword evidence="3" id="KW-1185">Reference proteome</keyword>
<dbReference type="Proteomes" id="UP000064967">
    <property type="component" value="Chromosome"/>
</dbReference>
<dbReference type="CDD" id="cd02603">
    <property type="entry name" value="HAD_sEH-N_like"/>
    <property type="match status" value="1"/>
</dbReference>
<sequence length="221" mass="24453">MTHMSPPIRAVLFDFGGVILSSPIDELLAYEADVGLRAGFLQDLNKQQSDTNAWARMERGELGEDEFYALFEAEARALGGTVDARTLFLRLTGRIRTEMVDAVRNLRSRYVTMCVTNNMRIGFGSAMASTEAKAAEIAEVMTLFHHVVESWKIGTRKPERRFFEHACGLAGVEAAECVFLDDLGTNLKTARAMGMRTIKVADPRAALDELEGVLGHPVRTK</sequence>
<dbReference type="Gene3D" id="1.10.150.240">
    <property type="entry name" value="Putative phosphatase, domain 2"/>
    <property type="match status" value="1"/>
</dbReference>
<gene>
    <name evidence="2" type="ORF">AKJ09_05463</name>
</gene>
<evidence type="ECO:0000256" key="1">
    <source>
        <dbReference type="ARBA" id="ARBA00022990"/>
    </source>
</evidence>
<keyword evidence="1" id="KW-0007">Acetylation</keyword>
<dbReference type="InterPro" id="IPR006439">
    <property type="entry name" value="HAD-SF_hydro_IA"/>
</dbReference>
<protein>
    <submittedName>
        <fullName evidence="2">HAD-superfamily hydrolase subfamily IA, variant 3</fullName>
    </submittedName>
</protein>
<dbReference type="PANTHER" id="PTHR47829">
    <property type="entry name" value="HYDROLASE, PUTATIVE (AFU_ORTHOLOGUE AFUA_1G12880)-RELATED"/>
    <property type="match status" value="1"/>
</dbReference>
<dbReference type="SFLD" id="SFLDS00003">
    <property type="entry name" value="Haloacid_Dehalogenase"/>
    <property type="match status" value="1"/>
</dbReference>
<dbReference type="SFLD" id="SFLDG01129">
    <property type="entry name" value="C1.5:_HAD__Beta-PGM__Phosphata"/>
    <property type="match status" value="1"/>
</dbReference>
<dbReference type="Pfam" id="PF00702">
    <property type="entry name" value="Hydrolase"/>
    <property type="match status" value="1"/>
</dbReference>
<reference evidence="2 3" key="1">
    <citation type="submission" date="2015-08" db="EMBL/GenBank/DDBJ databases">
        <authorList>
            <person name="Babu N.S."/>
            <person name="Beckwith C.J."/>
            <person name="Beseler K.G."/>
            <person name="Brison A."/>
            <person name="Carone J.V."/>
            <person name="Caskin T.P."/>
            <person name="Diamond M."/>
            <person name="Durham M.E."/>
            <person name="Foxe J.M."/>
            <person name="Go M."/>
            <person name="Henderson B.A."/>
            <person name="Jones I.B."/>
            <person name="McGettigan J.A."/>
            <person name="Micheletti S.J."/>
            <person name="Nasrallah M.E."/>
            <person name="Ortiz D."/>
            <person name="Piller C.R."/>
            <person name="Privatt S.R."/>
            <person name="Schneider S.L."/>
            <person name="Sharp S."/>
            <person name="Smith T.C."/>
            <person name="Stanton J.D."/>
            <person name="Ullery H.E."/>
            <person name="Wilson R.J."/>
            <person name="Serrano M.G."/>
            <person name="Buck G."/>
            <person name="Lee V."/>
            <person name="Wang Y."/>
            <person name="Carvalho R."/>
            <person name="Voegtly L."/>
            <person name="Shi R."/>
            <person name="Duckworth R."/>
            <person name="Johnson A."/>
            <person name="Loviza R."/>
            <person name="Walstead R."/>
            <person name="Shah Z."/>
            <person name="Kiflezghi M."/>
            <person name="Wade K."/>
            <person name="Ball S.L."/>
            <person name="Bradley K.W."/>
            <person name="Asai D.J."/>
            <person name="Bowman C.A."/>
            <person name="Russell D.A."/>
            <person name="Pope W.H."/>
            <person name="Jacobs-Sera D."/>
            <person name="Hendrix R.W."/>
            <person name="Hatfull G.F."/>
        </authorList>
    </citation>
    <scope>NUCLEOTIDE SEQUENCE [LARGE SCALE GENOMIC DNA]</scope>
    <source>
        <strain evidence="2 3">DSM 27648</strain>
    </source>
</reference>
<evidence type="ECO:0000313" key="2">
    <source>
        <dbReference type="EMBL" id="AKU98799.1"/>
    </source>
</evidence>
<accession>A0A0K1Q080</accession>
<dbReference type="NCBIfam" id="TIGR02247">
    <property type="entry name" value="HAD-1A3-hyp"/>
    <property type="match status" value="1"/>
</dbReference>
<dbReference type="EMBL" id="CP012333">
    <property type="protein sequence ID" value="AKU98799.1"/>
    <property type="molecule type" value="Genomic_DNA"/>
</dbReference>
<dbReference type="InterPro" id="IPR011945">
    <property type="entry name" value="HAD-SF_ppase_IA/epoxid_hydro_N"/>
</dbReference>
<proteinExistence type="predicted"/>
<name>A0A0K1Q080_9BACT</name>
<dbReference type="STRING" id="1391654.AKJ09_05463"/>
<dbReference type="OrthoDB" id="9788657at2"/>
<evidence type="ECO:0000313" key="3">
    <source>
        <dbReference type="Proteomes" id="UP000064967"/>
    </source>
</evidence>
<dbReference type="PANTHER" id="PTHR47829:SF1">
    <property type="entry name" value="HAD FAMILY PHOSPHATASE"/>
    <property type="match status" value="1"/>
</dbReference>
<dbReference type="NCBIfam" id="TIGR01509">
    <property type="entry name" value="HAD-SF-IA-v3"/>
    <property type="match status" value="1"/>
</dbReference>
<dbReference type="PRINTS" id="PR00413">
    <property type="entry name" value="HADHALOGNASE"/>
</dbReference>
<dbReference type="InterPro" id="IPR023198">
    <property type="entry name" value="PGP-like_dom2"/>
</dbReference>
<dbReference type="InterPro" id="IPR036412">
    <property type="entry name" value="HAD-like_sf"/>
</dbReference>
<dbReference type="GO" id="GO:0016787">
    <property type="term" value="F:hydrolase activity"/>
    <property type="evidence" value="ECO:0007669"/>
    <property type="project" value="UniProtKB-KW"/>
</dbReference>
<keyword evidence="2" id="KW-0378">Hydrolase</keyword>